<feature type="compositionally biased region" description="Basic and acidic residues" evidence="1">
    <location>
        <begin position="59"/>
        <end position="70"/>
    </location>
</feature>
<feature type="compositionally biased region" description="Basic and acidic residues" evidence="1">
    <location>
        <begin position="17"/>
        <end position="31"/>
    </location>
</feature>
<name>A0ABD0P7Z6_CIRMR</name>
<feature type="compositionally biased region" description="Pro residues" evidence="1">
    <location>
        <begin position="1"/>
        <end position="12"/>
    </location>
</feature>
<gene>
    <name evidence="2" type="ORF">M9458_034720</name>
</gene>
<accession>A0ABD0P7Z6</accession>
<dbReference type="EMBL" id="JAMKFB020000017">
    <property type="protein sequence ID" value="KAL0170124.1"/>
    <property type="molecule type" value="Genomic_DNA"/>
</dbReference>
<feature type="non-terminal residue" evidence="2">
    <location>
        <position position="179"/>
    </location>
</feature>
<proteinExistence type="predicted"/>
<feature type="non-terminal residue" evidence="2">
    <location>
        <position position="1"/>
    </location>
</feature>
<feature type="compositionally biased region" description="Basic and acidic residues" evidence="1">
    <location>
        <begin position="117"/>
        <end position="131"/>
    </location>
</feature>
<dbReference type="Proteomes" id="UP001529510">
    <property type="component" value="Unassembled WGS sequence"/>
</dbReference>
<keyword evidence="3" id="KW-1185">Reference proteome</keyword>
<sequence>STPDPELSPPSPFCAEHQPKPTIDREPKLKAINEPSPHGATEKRIAAEGELQPATTPASRDKAEASEIAKRSSTHCTVAEGELLMDLGIRTVEKDLIDSSAPEFSPERAPVSPSSPERAHASKPSPERDSVPKSGQAHKCPPTRSCLLVCCRDCQSPSASWLLVTLAYWLSSGSSTTCS</sequence>
<evidence type="ECO:0000313" key="3">
    <source>
        <dbReference type="Proteomes" id="UP001529510"/>
    </source>
</evidence>
<reference evidence="2 3" key="1">
    <citation type="submission" date="2024-05" db="EMBL/GenBank/DDBJ databases">
        <title>Genome sequencing and assembly of Indian major carp, Cirrhinus mrigala (Hamilton, 1822).</title>
        <authorList>
            <person name="Mohindra V."/>
            <person name="Chowdhury L.M."/>
            <person name="Lal K."/>
            <person name="Jena J.K."/>
        </authorList>
    </citation>
    <scope>NUCLEOTIDE SEQUENCE [LARGE SCALE GENOMIC DNA]</scope>
    <source>
        <strain evidence="2">CM1030</strain>
        <tissue evidence="2">Blood</tissue>
    </source>
</reference>
<evidence type="ECO:0000313" key="2">
    <source>
        <dbReference type="EMBL" id="KAL0170124.1"/>
    </source>
</evidence>
<dbReference type="AlphaFoldDB" id="A0ABD0P7Z6"/>
<feature type="region of interest" description="Disordered" evidence="1">
    <location>
        <begin position="98"/>
        <end position="142"/>
    </location>
</feature>
<evidence type="ECO:0000256" key="1">
    <source>
        <dbReference type="SAM" id="MobiDB-lite"/>
    </source>
</evidence>
<organism evidence="2 3">
    <name type="scientific">Cirrhinus mrigala</name>
    <name type="common">Mrigala</name>
    <dbReference type="NCBI Taxonomy" id="683832"/>
    <lineage>
        <taxon>Eukaryota</taxon>
        <taxon>Metazoa</taxon>
        <taxon>Chordata</taxon>
        <taxon>Craniata</taxon>
        <taxon>Vertebrata</taxon>
        <taxon>Euteleostomi</taxon>
        <taxon>Actinopterygii</taxon>
        <taxon>Neopterygii</taxon>
        <taxon>Teleostei</taxon>
        <taxon>Ostariophysi</taxon>
        <taxon>Cypriniformes</taxon>
        <taxon>Cyprinidae</taxon>
        <taxon>Labeoninae</taxon>
        <taxon>Labeonini</taxon>
        <taxon>Cirrhinus</taxon>
    </lineage>
</organism>
<feature type="region of interest" description="Disordered" evidence="1">
    <location>
        <begin position="1"/>
        <end position="75"/>
    </location>
</feature>
<protein>
    <submittedName>
        <fullName evidence="2">Uncharacterized protein</fullName>
    </submittedName>
</protein>
<comment type="caution">
    <text evidence="2">The sequence shown here is derived from an EMBL/GenBank/DDBJ whole genome shotgun (WGS) entry which is preliminary data.</text>
</comment>